<feature type="binding site" evidence="18">
    <location>
        <position position="167"/>
    </location>
    <ligand>
        <name>K(+)</name>
        <dbReference type="ChEBI" id="CHEBI:29103"/>
    </ligand>
</feature>
<dbReference type="GO" id="GO:0052856">
    <property type="term" value="F:NAD(P)HX epimerase activity"/>
    <property type="evidence" value="ECO:0007669"/>
    <property type="project" value="UniProtKB-UniRule"/>
</dbReference>
<keyword evidence="5 18" id="KW-0479">Metal-binding</keyword>
<dbReference type="RefSeq" id="WP_154407757.1">
    <property type="nucleotide sequence ID" value="NZ_JAQXJM010000016.1"/>
</dbReference>
<evidence type="ECO:0000256" key="14">
    <source>
        <dbReference type="ARBA" id="ARBA00025153"/>
    </source>
</evidence>
<comment type="function">
    <text evidence="14 19">Bifunctional enzyme that catalyzes the epimerization of the S- and R-forms of NAD(P)HX and the dehydration of the S-form of NAD(P)HX at the expense of ADP, which is converted to AMP. This allows the repair of both epimers of NAD(P)HX, a damaged form of NAD(P)H that is a result of enzymatic or heat-dependent hydration.</text>
</comment>
<evidence type="ECO:0000256" key="13">
    <source>
        <dbReference type="ARBA" id="ARBA00023268"/>
    </source>
</evidence>
<evidence type="ECO:0000256" key="10">
    <source>
        <dbReference type="ARBA" id="ARBA00023027"/>
    </source>
</evidence>
<evidence type="ECO:0000256" key="7">
    <source>
        <dbReference type="ARBA" id="ARBA00022840"/>
    </source>
</evidence>
<dbReference type="EC" id="4.2.1.136" evidence="19"/>
<feature type="binding site" evidence="18">
    <location>
        <position position="164"/>
    </location>
    <ligand>
        <name>(6S)-NADPHX</name>
        <dbReference type="ChEBI" id="CHEBI:64076"/>
    </ligand>
</feature>
<feature type="binding site" evidence="17">
    <location>
        <position position="337"/>
    </location>
    <ligand>
        <name>(6S)-NADPHX</name>
        <dbReference type="ChEBI" id="CHEBI:64076"/>
    </ligand>
</feature>
<reference evidence="22 23" key="1">
    <citation type="submission" date="2019-08" db="EMBL/GenBank/DDBJ databases">
        <title>In-depth cultivation of the pig gut microbiome towards novel bacterial diversity and tailored functional studies.</title>
        <authorList>
            <person name="Wylensek D."/>
            <person name="Hitch T.C.A."/>
            <person name="Clavel T."/>
        </authorList>
    </citation>
    <scope>NUCLEOTIDE SEQUENCE [LARGE SCALE GENOMIC DNA]</scope>
    <source>
        <strain evidence="22 23">WCA-693-APC-5D-A</strain>
    </source>
</reference>
<comment type="similarity">
    <text evidence="17">Belongs to the NnrD/CARKD family.</text>
</comment>
<evidence type="ECO:0000256" key="12">
    <source>
        <dbReference type="ARBA" id="ARBA00023239"/>
    </source>
</evidence>
<keyword evidence="13" id="KW-0511">Multifunctional enzyme</keyword>
<evidence type="ECO:0000256" key="1">
    <source>
        <dbReference type="ARBA" id="ARBA00000013"/>
    </source>
</evidence>
<comment type="similarity">
    <text evidence="3 19">In the N-terminal section; belongs to the NnrE/AIBP family.</text>
</comment>
<feature type="binding site" evidence="17">
    <location>
        <position position="455"/>
    </location>
    <ligand>
        <name>(6S)-NADPHX</name>
        <dbReference type="ChEBI" id="CHEBI:64076"/>
    </ligand>
</feature>
<feature type="binding site" evidence="18">
    <location>
        <position position="60"/>
    </location>
    <ligand>
        <name>K(+)</name>
        <dbReference type="ChEBI" id="CHEBI:29103"/>
    </ligand>
</feature>
<evidence type="ECO:0000259" key="20">
    <source>
        <dbReference type="PROSITE" id="PS51383"/>
    </source>
</evidence>
<comment type="similarity">
    <text evidence="4 19">In the C-terminal section; belongs to the NnrD/CARKD family.</text>
</comment>
<comment type="cofactor">
    <cofactor evidence="17">
        <name>Mg(2+)</name>
        <dbReference type="ChEBI" id="CHEBI:18420"/>
    </cofactor>
</comment>
<dbReference type="SUPFAM" id="SSF64153">
    <property type="entry name" value="YjeF N-terminal domain-like"/>
    <property type="match status" value="1"/>
</dbReference>
<dbReference type="EC" id="5.1.99.6" evidence="19"/>
<keyword evidence="8 17" id="KW-0521">NADP</keyword>
<dbReference type="PANTHER" id="PTHR12592:SF0">
    <property type="entry name" value="ATP-DEPENDENT (S)-NAD(P)H-HYDRATE DEHYDRATASE"/>
    <property type="match status" value="1"/>
</dbReference>
<dbReference type="NCBIfam" id="TIGR00197">
    <property type="entry name" value="yjeF_nterm"/>
    <property type="match status" value="1"/>
</dbReference>
<dbReference type="PROSITE" id="PS51385">
    <property type="entry name" value="YJEF_N"/>
    <property type="match status" value="1"/>
</dbReference>
<evidence type="ECO:0000256" key="11">
    <source>
        <dbReference type="ARBA" id="ARBA00023235"/>
    </source>
</evidence>
<evidence type="ECO:0000313" key="22">
    <source>
        <dbReference type="EMBL" id="MSU09588.1"/>
    </source>
</evidence>
<keyword evidence="9 18" id="KW-0630">Potassium</keyword>
<dbReference type="HAMAP" id="MF_01965">
    <property type="entry name" value="NADHX_dehydratase"/>
    <property type="match status" value="1"/>
</dbReference>
<comment type="similarity">
    <text evidence="18">Belongs to the NnrE/AIBP family.</text>
</comment>
<feature type="binding site" evidence="18">
    <location>
        <begin position="135"/>
        <end position="141"/>
    </location>
    <ligand>
        <name>(6S)-NADPHX</name>
        <dbReference type="ChEBI" id="CHEBI:64076"/>
    </ligand>
</feature>
<dbReference type="GO" id="GO:0046872">
    <property type="term" value="F:metal ion binding"/>
    <property type="evidence" value="ECO:0007669"/>
    <property type="project" value="UniProtKB-UniRule"/>
</dbReference>
<evidence type="ECO:0000256" key="19">
    <source>
        <dbReference type="PIRNR" id="PIRNR017184"/>
    </source>
</evidence>
<dbReference type="HAMAP" id="MF_01966">
    <property type="entry name" value="NADHX_epimerase"/>
    <property type="match status" value="1"/>
</dbReference>
<evidence type="ECO:0000256" key="3">
    <source>
        <dbReference type="ARBA" id="ARBA00006001"/>
    </source>
</evidence>
<dbReference type="Pfam" id="PF03853">
    <property type="entry name" value="YjeF_N"/>
    <property type="match status" value="1"/>
</dbReference>
<dbReference type="InterPro" id="IPR036652">
    <property type="entry name" value="YjeF_N_dom_sf"/>
</dbReference>
<evidence type="ECO:0000313" key="23">
    <source>
        <dbReference type="Proteomes" id="UP000433181"/>
    </source>
</evidence>
<evidence type="ECO:0000256" key="4">
    <source>
        <dbReference type="ARBA" id="ARBA00009524"/>
    </source>
</evidence>
<evidence type="ECO:0000256" key="15">
    <source>
        <dbReference type="ARBA" id="ARBA00048238"/>
    </source>
</evidence>
<dbReference type="GeneID" id="96779538"/>
<dbReference type="InterPro" id="IPR017953">
    <property type="entry name" value="Carbohydrate_kinase_pred_CS"/>
</dbReference>
<feature type="binding site" evidence="18">
    <location>
        <begin position="59"/>
        <end position="63"/>
    </location>
    <ligand>
        <name>(6S)-NADPHX</name>
        <dbReference type="ChEBI" id="CHEBI:64076"/>
    </ligand>
</feature>
<comment type="function">
    <text evidence="17">Catalyzes the dehydration of the S-form of NAD(P)HX at the expense of ADP, which is converted to AMP. Together with NAD(P)HX epimerase, which catalyzes the epimerization of the S- and R-forms, the enzyme allows the repair of both epimers of NAD(P)HX, a damaged form of NAD(P)H that is a result of enzymatic or heat-dependent hydration.</text>
</comment>
<evidence type="ECO:0000256" key="18">
    <source>
        <dbReference type="HAMAP-Rule" id="MF_01966"/>
    </source>
</evidence>
<evidence type="ECO:0000256" key="2">
    <source>
        <dbReference type="ARBA" id="ARBA00000909"/>
    </source>
</evidence>
<feature type="binding site" evidence="17">
    <location>
        <position position="266"/>
    </location>
    <ligand>
        <name>(6S)-NADPHX</name>
        <dbReference type="ChEBI" id="CHEBI:64076"/>
    </ligand>
</feature>
<proteinExistence type="inferred from homology"/>
<dbReference type="InterPro" id="IPR004443">
    <property type="entry name" value="YjeF_N_dom"/>
</dbReference>
<dbReference type="Proteomes" id="UP000433181">
    <property type="component" value="Unassembled WGS sequence"/>
</dbReference>
<keyword evidence="10 17" id="KW-0520">NAD</keyword>
<dbReference type="PROSITE" id="PS01050">
    <property type="entry name" value="YJEF_C_2"/>
    <property type="match status" value="1"/>
</dbReference>
<comment type="subunit">
    <text evidence="17">Homotetramer.</text>
</comment>
<keyword evidence="7 17" id="KW-0067">ATP-binding</keyword>
<comment type="cofactor">
    <cofactor evidence="18 19">
        <name>K(+)</name>
        <dbReference type="ChEBI" id="CHEBI:29103"/>
    </cofactor>
    <text evidence="18 19">Binds 1 potassium ion per subunit.</text>
</comment>
<keyword evidence="12 17" id="KW-0456">Lyase</keyword>
<dbReference type="InterPro" id="IPR030677">
    <property type="entry name" value="Nnr"/>
</dbReference>
<dbReference type="SUPFAM" id="SSF53613">
    <property type="entry name" value="Ribokinase-like"/>
    <property type="match status" value="1"/>
</dbReference>
<name>A0A6I2UDG0_9FIRM</name>
<gene>
    <name evidence="17" type="primary">nnrD</name>
    <name evidence="18" type="synonym">nnrE</name>
    <name evidence="22" type="ORF">FYJ84_11420</name>
</gene>
<dbReference type="InterPro" id="IPR000631">
    <property type="entry name" value="CARKD"/>
</dbReference>
<dbReference type="Gene3D" id="3.40.1190.20">
    <property type="match status" value="1"/>
</dbReference>
<comment type="catalytic activity">
    <reaction evidence="15 17 19">
        <text>(6S)-NADHX + ADP = AMP + phosphate + NADH + H(+)</text>
        <dbReference type="Rhea" id="RHEA:32223"/>
        <dbReference type="ChEBI" id="CHEBI:15378"/>
        <dbReference type="ChEBI" id="CHEBI:43474"/>
        <dbReference type="ChEBI" id="CHEBI:57945"/>
        <dbReference type="ChEBI" id="CHEBI:64074"/>
        <dbReference type="ChEBI" id="CHEBI:456215"/>
        <dbReference type="ChEBI" id="CHEBI:456216"/>
        <dbReference type="EC" id="4.2.1.136"/>
    </reaction>
</comment>
<dbReference type="PIRSF" id="PIRSF017184">
    <property type="entry name" value="Nnr"/>
    <property type="match status" value="1"/>
</dbReference>
<keyword evidence="11 18" id="KW-0413">Isomerase</keyword>
<dbReference type="Pfam" id="PF01256">
    <property type="entry name" value="Carb_kinase"/>
    <property type="match status" value="1"/>
</dbReference>
<dbReference type="GO" id="GO:0052855">
    <property type="term" value="F:ADP-dependent NAD(P)H-hydrate dehydratase activity"/>
    <property type="evidence" value="ECO:0007669"/>
    <property type="project" value="UniProtKB-UniRule"/>
</dbReference>
<dbReference type="GO" id="GO:0005524">
    <property type="term" value="F:ATP binding"/>
    <property type="evidence" value="ECO:0007669"/>
    <property type="project" value="UniProtKB-UniRule"/>
</dbReference>
<dbReference type="EMBL" id="VUNR01000027">
    <property type="protein sequence ID" value="MSU09588.1"/>
    <property type="molecule type" value="Genomic_DNA"/>
</dbReference>
<dbReference type="GO" id="GO:0110051">
    <property type="term" value="P:metabolite repair"/>
    <property type="evidence" value="ECO:0007669"/>
    <property type="project" value="TreeGrafter"/>
</dbReference>
<sequence>MKLTTVAEMRNIDRRAIQEIGIPEVVLMENAAREVFLALDSLLEGVAGKRICVVAGIGNNGGDAFAAARYIANAGGRPKVFVLGQTERMSASAAVNFNVICNMGIEVFNLREERDWDKLQVVLKTADGVVDGLLGTGFHGTLRPEARRLIEAVNRAGLRVLSIDVPSGVEADNGQVEDVAVAAAMTVTLGAPKWGMMFAPGSVYCGKLLSDGIGIPSGILEDDRIRQELLLEDGARQWLLPRPVDCHKGNCGRILVIAGSRGMTGAAVLASRAALGIGAGIVTLACPESLNDIYEAKLTEVMTLPVQDNGSGHFSLDNAEELLSAASGYDLVLLGPGLGRTEEAQSFVRAFAAGTDVPLVLDADGIYAFRERGELLAKCRHVPVLTPHLGEMACLLGITVPELKEELLELGREAAKEYNTVFVIKSETTVVIYPDGMAYVSNGGNPGMATAGCGDVLAGTIAGLYKQVMEGRQPLAGVYIHSRAGELAYEQKGNCLIAGDIEEMLPEVMKELTRDEAELCQ</sequence>
<dbReference type="InterPro" id="IPR029056">
    <property type="entry name" value="Ribokinase-like"/>
</dbReference>
<comment type="catalytic activity">
    <reaction evidence="1 18 19">
        <text>(6R)-NADHX = (6S)-NADHX</text>
        <dbReference type="Rhea" id="RHEA:32215"/>
        <dbReference type="ChEBI" id="CHEBI:64074"/>
        <dbReference type="ChEBI" id="CHEBI:64075"/>
        <dbReference type="EC" id="5.1.99.6"/>
    </reaction>
</comment>
<evidence type="ECO:0000256" key="5">
    <source>
        <dbReference type="ARBA" id="ARBA00022723"/>
    </source>
</evidence>
<comment type="catalytic activity">
    <reaction evidence="2 18 19">
        <text>(6R)-NADPHX = (6S)-NADPHX</text>
        <dbReference type="Rhea" id="RHEA:32227"/>
        <dbReference type="ChEBI" id="CHEBI:64076"/>
        <dbReference type="ChEBI" id="CHEBI:64077"/>
        <dbReference type="EC" id="5.1.99.6"/>
    </reaction>
</comment>
<comment type="caution">
    <text evidence="22">The sequence shown here is derived from an EMBL/GenBank/DDBJ whole genome shotgun (WGS) entry which is preliminary data.</text>
</comment>
<comment type="caution">
    <text evidence="18">Lacks conserved residue(s) required for the propagation of feature annotation.</text>
</comment>
<dbReference type="NCBIfam" id="TIGR00196">
    <property type="entry name" value="yjeF_cterm"/>
    <property type="match status" value="1"/>
</dbReference>
<dbReference type="GO" id="GO:0046496">
    <property type="term" value="P:nicotinamide nucleotide metabolic process"/>
    <property type="evidence" value="ECO:0007669"/>
    <property type="project" value="UniProtKB-UniRule"/>
</dbReference>
<evidence type="ECO:0000256" key="8">
    <source>
        <dbReference type="ARBA" id="ARBA00022857"/>
    </source>
</evidence>
<evidence type="ECO:0000256" key="16">
    <source>
        <dbReference type="ARBA" id="ARBA00049209"/>
    </source>
</evidence>
<evidence type="ECO:0000256" key="17">
    <source>
        <dbReference type="HAMAP-Rule" id="MF_01965"/>
    </source>
</evidence>
<feature type="domain" description="YjeF N-terminal" evidence="21">
    <location>
        <begin position="9"/>
        <end position="221"/>
    </location>
</feature>
<dbReference type="PROSITE" id="PS51383">
    <property type="entry name" value="YJEF_C_3"/>
    <property type="match status" value="1"/>
</dbReference>
<organism evidence="22 23">
    <name type="scientific">Anaerovibrio slackiae</name>
    <dbReference type="NCBI Taxonomy" id="2652309"/>
    <lineage>
        <taxon>Bacteria</taxon>
        <taxon>Bacillati</taxon>
        <taxon>Bacillota</taxon>
        <taxon>Negativicutes</taxon>
        <taxon>Selenomonadales</taxon>
        <taxon>Selenomonadaceae</taxon>
        <taxon>Anaerovibrio</taxon>
    </lineage>
</organism>
<feature type="binding site" evidence="18">
    <location>
        <position position="131"/>
    </location>
    <ligand>
        <name>K(+)</name>
        <dbReference type="ChEBI" id="CHEBI:29103"/>
    </ligand>
</feature>
<feature type="binding site" evidence="17">
    <location>
        <position position="388"/>
    </location>
    <ligand>
        <name>(6S)-NADPHX</name>
        <dbReference type="ChEBI" id="CHEBI:64076"/>
    </ligand>
</feature>
<keyword evidence="23" id="KW-1185">Reference proteome</keyword>
<comment type="function">
    <text evidence="18">Catalyzes the epimerization of the S- and R-forms of NAD(P)HX, a damaged form of NAD(P)H that is a result of enzymatic or heat-dependent hydration. This is a prerequisite for the S-specific NAD(P)H-hydrate dehydratase to allow the repair of both epimers of NAD(P)HX.</text>
</comment>
<evidence type="ECO:0000256" key="6">
    <source>
        <dbReference type="ARBA" id="ARBA00022741"/>
    </source>
</evidence>
<dbReference type="CDD" id="cd01171">
    <property type="entry name" value="YXKO-related"/>
    <property type="match status" value="1"/>
</dbReference>
<feature type="binding site" evidence="17">
    <location>
        <position position="454"/>
    </location>
    <ligand>
        <name>AMP</name>
        <dbReference type="ChEBI" id="CHEBI:456215"/>
    </ligand>
</feature>
<comment type="catalytic activity">
    <reaction evidence="16 17 19">
        <text>(6S)-NADPHX + ADP = AMP + phosphate + NADPH + H(+)</text>
        <dbReference type="Rhea" id="RHEA:32235"/>
        <dbReference type="ChEBI" id="CHEBI:15378"/>
        <dbReference type="ChEBI" id="CHEBI:43474"/>
        <dbReference type="ChEBI" id="CHEBI:57783"/>
        <dbReference type="ChEBI" id="CHEBI:64076"/>
        <dbReference type="ChEBI" id="CHEBI:456215"/>
        <dbReference type="ChEBI" id="CHEBI:456216"/>
        <dbReference type="EC" id="4.2.1.136"/>
    </reaction>
</comment>
<accession>A0A6I2UDG0</accession>
<dbReference type="Gene3D" id="3.40.50.10260">
    <property type="entry name" value="YjeF N-terminal domain"/>
    <property type="match status" value="1"/>
</dbReference>
<keyword evidence="6 17" id="KW-0547">Nucleotide-binding</keyword>
<dbReference type="AlphaFoldDB" id="A0A6I2UDG0"/>
<evidence type="ECO:0000259" key="21">
    <source>
        <dbReference type="PROSITE" id="PS51385"/>
    </source>
</evidence>
<dbReference type="PANTHER" id="PTHR12592">
    <property type="entry name" value="ATP-DEPENDENT (S)-NAD(P)H-HYDRATE DEHYDRATASE FAMILY MEMBER"/>
    <property type="match status" value="1"/>
</dbReference>
<evidence type="ECO:0000256" key="9">
    <source>
        <dbReference type="ARBA" id="ARBA00022958"/>
    </source>
</evidence>
<feature type="domain" description="YjeF C-terminal" evidence="20">
    <location>
        <begin position="231"/>
        <end position="512"/>
    </location>
</feature>
<protein>
    <recommendedName>
        <fullName evidence="19">Bifunctional NAD(P)H-hydrate repair enzyme</fullName>
    </recommendedName>
    <alternativeName>
        <fullName evidence="19">Nicotinamide nucleotide repair protein</fullName>
    </alternativeName>
    <domain>
        <recommendedName>
            <fullName evidence="19">ADP-dependent (S)-NAD(P)H-hydrate dehydratase</fullName>
            <ecNumber evidence="19">4.2.1.136</ecNumber>
        </recommendedName>
        <alternativeName>
            <fullName evidence="19">ADP-dependent NAD(P)HX dehydratase</fullName>
        </alternativeName>
    </domain>
    <domain>
        <recommendedName>
            <fullName evidence="19">NAD(P)H-hydrate epimerase</fullName>
            <ecNumber evidence="19">5.1.99.6</ecNumber>
        </recommendedName>
    </domain>
</protein>
<feature type="binding site" evidence="17">
    <location>
        <begin position="425"/>
        <end position="429"/>
    </location>
    <ligand>
        <name>AMP</name>
        <dbReference type="ChEBI" id="CHEBI:456215"/>
    </ligand>
</feature>